<protein>
    <recommendedName>
        <fullName evidence="4">G protein-coupled receptor</fullName>
    </recommendedName>
</protein>
<dbReference type="AlphaFoldDB" id="A0AAV5U7W9"/>
<keyword evidence="1" id="KW-0812">Transmembrane</keyword>
<proteinExistence type="predicted"/>
<name>A0AAV5U7W9_9BILA</name>
<keyword evidence="1" id="KW-0472">Membrane</keyword>
<keyword evidence="1" id="KW-1133">Transmembrane helix</keyword>
<evidence type="ECO:0008006" key="4">
    <source>
        <dbReference type="Google" id="ProtNLM"/>
    </source>
</evidence>
<dbReference type="EMBL" id="BTSX01000005">
    <property type="protein sequence ID" value="GMT02485.1"/>
    <property type="molecule type" value="Genomic_DNA"/>
</dbReference>
<dbReference type="Proteomes" id="UP001432027">
    <property type="component" value="Unassembled WGS sequence"/>
</dbReference>
<evidence type="ECO:0000313" key="3">
    <source>
        <dbReference type="Proteomes" id="UP001432027"/>
    </source>
</evidence>
<accession>A0AAV5U7W9</accession>
<organism evidence="2 3">
    <name type="scientific">Pristionchus entomophagus</name>
    <dbReference type="NCBI Taxonomy" id="358040"/>
    <lineage>
        <taxon>Eukaryota</taxon>
        <taxon>Metazoa</taxon>
        <taxon>Ecdysozoa</taxon>
        <taxon>Nematoda</taxon>
        <taxon>Chromadorea</taxon>
        <taxon>Rhabditida</taxon>
        <taxon>Rhabditina</taxon>
        <taxon>Diplogasteromorpha</taxon>
        <taxon>Diplogasteroidea</taxon>
        <taxon>Neodiplogasteridae</taxon>
        <taxon>Pristionchus</taxon>
    </lineage>
</organism>
<evidence type="ECO:0000313" key="2">
    <source>
        <dbReference type="EMBL" id="GMT02485.1"/>
    </source>
</evidence>
<comment type="caution">
    <text evidence="2">The sequence shown here is derived from an EMBL/GenBank/DDBJ whole genome shotgun (WGS) entry which is preliminary data.</text>
</comment>
<sequence>MVTSTSTPGSMEMEVTWWSTSEGECMLMTRLWMRIWKRSQVLDPSPQGVLRVVMRSTLVGIRMGPLTWSSFCLALSMRRVQTENNAATFWDVRVMRMRCSVLSATGLSLLIAAILRLLFLSLGKLEVTSFS</sequence>
<keyword evidence="3" id="KW-1185">Reference proteome</keyword>
<gene>
    <name evidence="2" type="ORF">PENTCL1PPCAC_24659</name>
</gene>
<reference evidence="2" key="1">
    <citation type="submission" date="2023-10" db="EMBL/GenBank/DDBJ databases">
        <title>Genome assembly of Pristionchus species.</title>
        <authorList>
            <person name="Yoshida K."/>
            <person name="Sommer R.J."/>
        </authorList>
    </citation>
    <scope>NUCLEOTIDE SEQUENCE</scope>
    <source>
        <strain evidence="2">RS0144</strain>
    </source>
</reference>
<evidence type="ECO:0000256" key="1">
    <source>
        <dbReference type="SAM" id="Phobius"/>
    </source>
</evidence>
<feature type="transmembrane region" description="Helical" evidence="1">
    <location>
        <begin position="101"/>
        <end position="122"/>
    </location>
</feature>